<dbReference type="Pfam" id="PF25335">
    <property type="entry name" value="GRDP_C"/>
    <property type="match status" value="1"/>
</dbReference>
<dbReference type="EMBL" id="JBBPBM010000010">
    <property type="protein sequence ID" value="KAK8564814.1"/>
    <property type="molecule type" value="Genomic_DNA"/>
</dbReference>
<name>A0ABR2ETZ6_9ROSI</name>
<dbReference type="PANTHER" id="PTHR34365">
    <property type="entry name" value="ENOLASE (DUF1399)"/>
    <property type="match status" value="1"/>
</dbReference>
<comment type="caution">
    <text evidence="2">The sequence shown here is derived from an EMBL/GenBank/DDBJ whole genome shotgun (WGS) entry which is preliminary data.</text>
</comment>
<feature type="domain" description="GRPD C-terminal" evidence="1">
    <location>
        <begin position="214"/>
        <end position="272"/>
    </location>
</feature>
<evidence type="ECO:0000313" key="3">
    <source>
        <dbReference type="Proteomes" id="UP001472677"/>
    </source>
</evidence>
<accession>A0ABR2ETZ6</accession>
<proteinExistence type="predicted"/>
<dbReference type="InterPro" id="IPR009836">
    <property type="entry name" value="GRDP-like"/>
</dbReference>
<evidence type="ECO:0000259" key="1">
    <source>
        <dbReference type="Pfam" id="PF25335"/>
    </source>
</evidence>
<reference evidence="2 3" key="1">
    <citation type="journal article" date="2024" name="G3 (Bethesda)">
        <title>Genome assembly of Hibiscus sabdariffa L. provides insights into metabolisms of medicinal natural products.</title>
        <authorList>
            <person name="Kim T."/>
        </authorList>
    </citation>
    <scope>NUCLEOTIDE SEQUENCE [LARGE SCALE GENOMIC DNA]</scope>
    <source>
        <strain evidence="2">TK-2024</strain>
        <tissue evidence="2">Old leaves</tissue>
    </source>
</reference>
<protein>
    <recommendedName>
        <fullName evidence="1">GRPD C-terminal domain-containing protein</fullName>
    </recommendedName>
</protein>
<gene>
    <name evidence="2" type="ORF">V6N12_058396</name>
</gene>
<dbReference type="Proteomes" id="UP001472677">
    <property type="component" value="Unassembled WGS sequence"/>
</dbReference>
<organism evidence="2 3">
    <name type="scientific">Hibiscus sabdariffa</name>
    <name type="common">roselle</name>
    <dbReference type="NCBI Taxonomy" id="183260"/>
    <lineage>
        <taxon>Eukaryota</taxon>
        <taxon>Viridiplantae</taxon>
        <taxon>Streptophyta</taxon>
        <taxon>Embryophyta</taxon>
        <taxon>Tracheophyta</taxon>
        <taxon>Spermatophyta</taxon>
        <taxon>Magnoliopsida</taxon>
        <taxon>eudicotyledons</taxon>
        <taxon>Gunneridae</taxon>
        <taxon>Pentapetalae</taxon>
        <taxon>rosids</taxon>
        <taxon>malvids</taxon>
        <taxon>Malvales</taxon>
        <taxon>Malvaceae</taxon>
        <taxon>Malvoideae</taxon>
        <taxon>Hibiscus</taxon>
    </lineage>
</organism>
<dbReference type="PANTHER" id="PTHR34365:SF2">
    <property type="entry name" value="ENOLASE (DUF1399)"/>
    <property type="match status" value="1"/>
</dbReference>
<keyword evidence="3" id="KW-1185">Reference proteome</keyword>
<sequence length="360" mass="41457">MNNEAELPNSIWETVQEKEVEETKKVWERTFDEPFEKAGGGVAVEFDKGKTPIFWEISDVDVNSKYKSMIPRFLLEVHIFVRLNARMKATNRDTEHDFLSPNGSNLLNSMLFCWNDFLKAPSITLRREVNQVRVVASITPPVQAPYLLKCVPDRVTNNSETMISDVIMKLSNYRPQKGRWLSRTVLDHAGRECFVVRIRVGEGFWRRGAETPSTLKLLRGRKMEYQGNENENKVVKYEKEVDDGFITLVRFTEGNLTGRAIALLNWKLLVVELAPEEDAVLVLLLFISILRTPWYWNASDVMAHHDDVGSTRKPAPVKGSDMLYKRGIITYEMLEREWIVISFSLILSEVEKDADNLNIT</sequence>
<evidence type="ECO:0000313" key="2">
    <source>
        <dbReference type="EMBL" id="KAK8564814.1"/>
    </source>
</evidence>
<dbReference type="InterPro" id="IPR057518">
    <property type="entry name" value="GRDP_C"/>
</dbReference>